<evidence type="ECO:0000313" key="2">
    <source>
        <dbReference type="EMBL" id="RFU63953.1"/>
    </source>
</evidence>
<dbReference type="AlphaFoldDB" id="A0A372LDX6"/>
<keyword evidence="3" id="KW-1185">Reference proteome</keyword>
<reference evidence="2 3" key="1">
    <citation type="submission" date="2018-08" db="EMBL/GenBank/DDBJ databases">
        <title>Bacillus chawlae sp. nov., Bacillus glennii sp. nov., and Bacillus saganii sp. nov. Isolated from the Vehicle Assembly Building at Kennedy Space Center where the Viking Spacecraft were Assembled.</title>
        <authorList>
            <person name="Seuylemezian A."/>
            <person name="Vaishampayan P."/>
        </authorList>
    </citation>
    <scope>NUCLEOTIDE SEQUENCE [LARGE SCALE GENOMIC DNA]</scope>
    <source>
        <strain evidence="2 3">V44-8</strain>
    </source>
</reference>
<protein>
    <recommendedName>
        <fullName evidence="4">Flagellar protein</fullName>
    </recommendedName>
</protein>
<dbReference type="RefSeq" id="WP_117322589.1">
    <property type="nucleotide sequence ID" value="NZ_QVTD01000005.1"/>
</dbReference>
<dbReference type="OrthoDB" id="1739831at2"/>
<accession>A0A372LDX6</accession>
<dbReference type="NCBIfam" id="TIGR03826">
    <property type="entry name" value="YvyF"/>
    <property type="match status" value="1"/>
</dbReference>
<evidence type="ECO:0000313" key="3">
    <source>
        <dbReference type="Proteomes" id="UP000262939"/>
    </source>
</evidence>
<evidence type="ECO:0000256" key="1">
    <source>
        <dbReference type="SAM" id="MobiDB-lite"/>
    </source>
</evidence>
<gene>
    <name evidence="2" type="ORF">D0466_10925</name>
</gene>
<dbReference type="EMBL" id="QVTD01000005">
    <property type="protein sequence ID" value="RFU63953.1"/>
    <property type="molecule type" value="Genomic_DNA"/>
</dbReference>
<comment type="caution">
    <text evidence="2">The sequence shown here is derived from an EMBL/GenBank/DDBJ whole genome shotgun (WGS) entry which is preliminary data.</text>
</comment>
<dbReference type="InterPro" id="IPR022258">
    <property type="entry name" value="Flagellar_operon_YvyF"/>
</dbReference>
<proteinExistence type="predicted"/>
<organism evidence="2 3">
    <name type="scientific">Peribacillus glennii</name>
    <dbReference type="NCBI Taxonomy" id="2303991"/>
    <lineage>
        <taxon>Bacteria</taxon>
        <taxon>Bacillati</taxon>
        <taxon>Bacillota</taxon>
        <taxon>Bacilli</taxon>
        <taxon>Bacillales</taxon>
        <taxon>Bacillaceae</taxon>
        <taxon>Peribacillus</taxon>
    </lineage>
</organism>
<feature type="region of interest" description="Disordered" evidence="1">
    <location>
        <begin position="107"/>
        <end position="136"/>
    </location>
</feature>
<feature type="compositionally biased region" description="Basic and acidic residues" evidence="1">
    <location>
        <begin position="108"/>
        <end position="136"/>
    </location>
</feature>
<dbReference type="Proteomes" id="UP000262939">
    <property type="component" value="Unassembled WGS sequence"/>
</dbReference>
<evidence type="ECO:0008006" key="4">
    <source>
        <dbReference type="Google" id="ProtNLM"/>
    </source>
</evidence>
<name>A0A372LDX6_9BACI</name>
<sequence>MELSNCPSCDALFVKNKFRDVCDACYKEEEKKFELVYQYIRKRENRTAVLSQVVEATGVEEDLILKFIKTGKLRTTQFPNLGIPCEKCGKTIREGRMCAECKNSLQSELKHHEQDEARRREIEERDKKGAYFTHRD</sequence>